<protein>
    <submittedName>
        <fullName evidence="1">Uncharacterized protein</fullName>
    </submittedName>
</protein>
<evidence type="ECO:0000313" key="2">
    <source>
        <dbReference type="Proteomes" id="UP000541610"/>
    </source>
</evidence>
<proteinExistence type="predicted"/>
<dbReference type="AlphaFoldDB" id="A0A7J6N8C3"/>
<gene>
    <name evidence="1" type="ORF">FOZ60_015414</name>
</gene>
<name>A0A7J6N8C3_PEROL</name>
<evidence type="ECO:0000313" key="1">
    <source>
        <dbReference type="EMBL" id="KAF4679141.1"/>
    </source>
</evidence>
<accession>A0A7J6N8C3</accession>
<reference evidence="1 2" key="1">
    <citation type="submission" date="2020-04" db="EMBL/GenBank/DDBJ databases">
        <title>Perkinsus olseni comparative genomics.</title>
        <authorList>
            <person name="Bogema D.R."/>
        </authorList>
    </citation>
    <scope>NUCLEOTIDE SEQUENCE [LARGE SCALE GENOMIC DNA]</scope>
    <source>
        <strain evidence="1">00978-12</strain>
    </source>
</reference>
<dbReference type="Proteomes" id="UP000541610">
    <property type="component" value="Unassembled WGS sequence"/>
</dbReference>
<comment type="caution">
    <text evidence="1">The sequence shown here is derived from an EMBL/GenBank/DDBJ whole genome shotgun (WGS) entry which is preliminary data.</text>
</comment>
<organism evidence="1 2">
    <name type="scientific">Perkinsus olseni</name>
    <name type="common">Perkinsus atlanticus</name>
    <dbReference type="NCBI Taxonomy" id="32597"/>
    <lineage>
        <taxon>Eukaryota</taxon>
        <taxon>Sar</taxon>
        <taxon>Alveolata</taxon>
        <taxon>Perkinsozoa</taxon>
        <taxon>Perkinsea</taxon>
        <taxon>Perkinsida</taxon>
        <taxon>Perkinsidae</taxon>
        <taxon>Perkinsus</taxon>
    </lineage>
</organism>
<sequence length="94" mass="10561">MIRITIPLSETSSFSYQDDSKRSATSTTCLISRNCSLLRATARICYARFSLDNRGLDFCCTAPVKWSRLISAIEEEKSPGHEAALSPFLVRLRE</sequence>
<dbReference type="EMBL" id="JABANP010000777">
    <property type="protein sequence ID" value="KAF4679141.1"/>
    <property type="molecule type" value="Genomic_DNA"/>
</dbReference>